<dbReference type="PANTHER" id="PTHR36206">
    <property type="entry name" value="ASPERCRYPTIN BIOSYNTHESIS CLUSTER-SPECIFIC TRANSCRIPTION REGULATOR ATNN-RELATED"/>
    <property type="match status" value="1"/>
</dbReference>
<gene>
    <name evidence="7" type="ORF">QM012_008021</name>
</gene>
<name>A0ABR0TM58_AURPU</name>
<dbReference type="EMBL" id="JASGXD010000006">
    <property type="protein sequence ID" value="KAK6005242.1"/>
    <property type="molecule type" value="Genomic_DNA"/>
</dbReference>
<evidence type="ECO:0000256" key="2">
    <source>
        <dbReference type="ARBA" id="ARBA00022833"/>
    </source>
</evidence>
<protein>
    <submittedName>
        <fullName evidence="7">Uncharacterized protein</fullName>
    </submittedName>
</protein>
<keyword evidence="6" id="KW-0539">Nucleus</keyword>
<evidence type="ECO:0000256" key="4">
    <source>
        <dbReference type="ARBA" id="ARBA00023125"/>
    </source>
</evidence>
<dbReference type="InterPro" id="IPR052360">
    <property type="entry name" value="Transcr_Regulatory_Proteins"/>
</dbReference>
<comment type="caution">
    <text evidence="7">The sequence shown here is derived from an EMBL/GenBank/DDBJ whole genome shotgun (WGS) entry which is preliminary data.</text>
</comment>
<evidence type="ECO:0000256" key="3">
    <source>
        <dbReference type="ARBA" id="ARBA00023015"/>
    </source>
</evidence>
<keyword evidence="2" id="KW-0862">Zinc</keyword>
<sequence length="227" mass="26239">MANYVKSCHKFTDNDNRVEKSLRTQHTATFIWLARCTELEESGFDAYIPEFASIVKWSRILITPNPKPKEWCLHSKLATLSVSNVPRFSLNMSAIPPLYLVAIKCRDPIIRREAITILEEMNGREGLWDARLHAKAARRWVEVEESSAFIYEGAQSAYMEMGPLMRMIVDGEVRVPQKIPMPEFLRVHDMDLRDVTEGASGTCSITWRTYPNGIHEPKMQWQEILHF</sequence>
<accession>A0ABR0TM58</accession>
<keyword evidence="5" id="KW-0804">Transcription</keyword>
<keyword evidence="3" id="KW-0805">Transcription regulation</keyword>
<keyword evidence="4" id="KW-0238">DNA-binding</keyword>
<evidence type="ECO:0000313" key="7">
    <source>
        <dbReference type="EMBL" id="KAK6005242.1"/>
    </source>
</evidence>
<dbReference type="Proteomes" id="UP001341245">
    <property type="component" value="Unassembled WGS sequence"/>
</dbReference>
<evidence type="ECO:0000256" key="5">
    <source>
        <dbReference type="ARBA" id="ARBA00023163"/>
    </source>
</evidence>
<organism evidence="7 8">
    <name type="scientific">Aureobasidium pullulans</name>
    <name type="common">Black yeast</name>
    <name type="synonym">Pullularia pullulans</name>
    <dbReference type="NCBI Taxonomy" id="5580"/>
    <lineage>
        <taxon>Eukaryota</taxon>
        <taxon>Fungi</taxon>
        <taxon>Dikarya</taxon>
        <taxon>Ascomycota</taxon>
        <taxon>Pezizomycotina</taxon>
        <taxon>Dothideomycetes</taxon>
        <taxon>Dothideomycetidae</taxon>
        <taxon>Dothideales</taxon>
        <taxon>Saccotheciaceae</taxon>
        <taxon>Aureobasidium</taxon>
    </lineage>
</organism>
<proteinExistence type="predicted"/>
<evidence type="ECO:0000313" key="8">
    <source>
        <dbReference type="Proteomes" id="UP001341245"/>
    </source>
</evidence>
<reference evidence="7 8" key="1">
    <citation type="submission" date="2023-11" db="EMBL/GenBank/DDBJ databases">
        <title>Draft genome sequence and annotation of the polyextremotolerant black yeast-like fungus Aureobasidium pullulans NRRL 62042.</title>
        <authorList>
            <person name="Dielentheis-Frenken M.R.E."/>
            <person name="Wibberg D."/>
            <person name="Blank L.M."/>
            <person name="Tiso T."/>
        </authorList>
    </citation>
    <scope>NUCLEOTIDE SEQUENCE [LARGE SCALE GENOMIC DNA]</scope>
    <source>
        <strain evidence="7 8">NRRL 62042</strain>
    </source>
</reference>
<keyword evidence="1" id="KW-0479">Metal-binding</keyword>
<dbReference type="PANTHER" id="PTHR36206:SF12">
    <property type="entry name" value="ASPERCRYPTIN BIOSYNTHESIS CLUSTER-SPECIFIC TRANSCRIPTION REGULATOR ATNN-RELATED"/>
    <property type="match status" value="1"/>
</dbReference>
<evidence type="ECO:0000256" key="1">
    <source>
        <dbReference type="ARBA" id="ARBA00022723"/>
    </source>
</evidence>
<keyword evidence="8" id="KW-1185">Reference proteome</keyword>
<evidence type="ECO:0000256" key="6">
    <source>
        <dbReference type="ARBA" id="ARBA00023242"/>
    </source>
</evidence>